<feature type="transmembrane region" description="Helical" evidence="8">
    <location>
        <begin position="343"/>
        <end position="364"/>
    </location>
</feature>
<evidence type="ECO:0000259" key="10">
    <source>
        <dbReference type="Pfam" id="PF04138"/>
    </source>
</evidence>
<feature type="domain" description="Glycosyltransferase 2-like" evidence="9">
    <location>
        <begin position="5"/>
        <end position="173"/>
    </location>
</feature>
<feature type="domain" description="GtrA/DPMS transmembrane" evidence="10">
    <location>
        <begin position="248"/>
        <end position="369"/>
    </location>
</feature>
<evidence type="ECO:0000256" key="4">
    <source>
        <dbReference type="ARBA" id="ARBA00022679"/>
    </source>
</evidence>
<dbReference type="FunFam" id="3.90.550.10:FF:000122">
    <property type="entry name" value="Dolichol-phosphate mannosyltransferase subunit 1"/>
    <property type="match status" value="1"/>
</dbReference>
<dbReference type="GO" id="GO:0000271">
    <property type="term" value="P:polysaccharide biosynthetic process"/>
    <property type="evidence" value="ECO:0007669"/>
    <property type="project" value="InterPro"/>
</dbReference>
<dbReference type="GO" id="GO:0009247">
    <property type="term" value="P:glycolipid biosynthetic process"/>
    <property type="evidence" value="ECO:0007669"/>
    <property type="project" value="TreeGrafter"/>
</dbReference>
<evidence type="ECO:0000313" key="12">
    <source>
        <dbReference type="Proteomes" id="UP000177763"/>
    </source>
</evidence>
<dbReference type="InterPro" id="IPR001173">
    <property type="entry name" value="Glyco_trans_2-like"/>
</dbReference>
<feature type="transmembrane region" description="Helical" evidence="8">
    <location>
        <begin position="273"/>
        <end position="292"/>
    </location>
</feature>
<comment type="similarity">
    <text evidence="2">Belongs to the glycosyltransferase 2 family.</text>
</comment>
<keyword evidence="5 8" id="KW-0812">Transmembrane</keyword>
<dbReference type="Pfam" id="PF04138">
    <property type="entry name" value="GtrA_DPMS_TM"/>
    <property type="match status" value="1"/>
</dbReference>
<evidence type="ECO:0008006" key="13">
    <source>
        <dbReference type="Google" id="ProtNLM"/>
    </source>
</evidence>
<dbReference type="EMBL" id="MEVN01000008">
    <property type="protein sequence ID" value="OGC57644.1"/>
    <property type="molecule type" value="Genomic_DNA"/>
</dbReference>
<dbReference type="InterPro" id="IPR029044">
    <property type="entry name" value="Nucleotide-diphossugar_trans"/>
</dbReference>
<evidence type="ECO:0000256" key="8">
    <source>
        <dbReference type="SAM" id="Phobius"/>
    </source>
</evidence>
<dbReference type="InterPro" id="IPR039528">
    <property type="entry name" value="DPM1-like"/>
</dbReference>
<dbReference type="SUPFAM" id="SSF53448">
    <property type="entry name" value="Nucleotide-diphospho-sugar transferases"/>
    <property type="match status" value="1"/>
</dbReference>
<dbReference type="CDD" id="cd06442">
    <property type="entry name" value="DPM1_like"/>
    <property type="match status" value="1"/>
</dbReference>
<keyword evidence="7 8" id="KW-0472">Membrane</keyword>
<evidence type="ECO:0000256" key="2">
    <source>
        <dbReference type="ARBA" id="ARBA00006739"/>
    </source>
</evidence>
<feature type="transmembrane region" description="Helical" evidence="8">
    <location>
        <begin position="313"/>
        <end position="331"/>
    </location>
</feature>
<dbReference type="Gene3D" id="3.90.550.10">
    <property type="entry name" value="Spore Coat Polysaccharide Biosynthesis Protein SpsA, Chain A"/>
    <property type="match status" value="1"/>
</dbReference>
<evidence type="ECO:0000256" key="3">
    <source>
        <dbReference type="ARBA" id="ARBA00022676"/>
    </source>
</evidence>
<reference evidence="11 12" key="1">
    <citation type="journal article" date="2016" name="Nat. Commun.">
        <title>Thousands of microbial genomes shed light on interconnected biogeochemical processes in an aquifer system.</title>
        <authorList>
            <person name="Anantharaman K."/>
            <person name="Brown C.T."/>
            <person name="Hug L.A."/>
            <person name="Sharon I."/>
            <person name="Castelle C.J."/>
            <person name="Probst A.J."/>
            <person name="Thomas B.C."/>
            <person name="Singh A."/>
            <person name="Wilkins M.J."/>
            <person name="Karaoz U."/>
            <person name="Brodie E.L."/>
            <person name="Williams K.H."/>
            <person name="Hubbard S.S."/>
            <person name="Banfield J.F."/>
        </authorList>
    </citation>
    <scope>NUCLEOTIDE SEQUENCE [LARGE SCALE GENOMIC DNA]</scope>
</reference>
<dbReference type="PANTHER" id="PTHR43398">
    <property type="entry name" value="DOLICHOL-PHOSPHATE MANNOSYLTRANSFERASE SUBUNIT 1"/>
    <property type="match status" value="1"/>
</dbReference>
<proteinExistence type="inferred from homology"/>
<organism evidence="11 12">
    <name type="scientific">candidate division WWE3 bacterium RIFCSPLOWO2_12_FULL_36_10</name>
    <dbReference type="NCBI Taxonomy" id="1802630"/>
    <lineage>
        <taxon>Bacteria</taxon>
        <taxon>Katanobacteria</taxon>
    </lineage>
</organism>
<dbReference type="STRING" id="1802630.A3H26_02935"/>
<evidence type="ECO:0000256" key="5">
    <source>
        <dbReference type="ARBA" id="ARBA00022692"/>
    </source>
</evidence>
<dbReference type="Proteomes" id="UP000177763">
    <property type="component" value="Unassembled WGS sequence"/>
</dbReference>
<keyword evidence="4" id="KW-0808">Transferase</keyword>
<comment type="subcellular location">
    <subcellularLocation>
        <location evidence="1">Membrane</location>
        <topology evidence="1">Multi-pass membrane protein</topology>
    </subcellularLocation>
</comment>
<protein>
    <recommendedName>
        <fullName evidence="13">Dolichyl-phosphate beta-D-mannosyltransferase</fullName>
    </recommendedName>
</protein>
<dbReference type="Pfam" id="PF00535">
    <property type="entry name" value="Glycos_transf_2"/>
    <property type="match status" value="1"/>
</dbReference>
<keyword evidence="3" id="KW-0328">Glycosyltransferase</keyword>
<name>A0A1F4VKJ0_UNCKA</name>
<evidence type="ECO:0000256" key="7">
    <source>
        <dbReference type="ARBA" id="ARBA00023136"/>
    </source>
</evidence>
<dbReference type="AlphaFoldDB" id="A0A1F4VKJ0"/>
<comment type="caution">
    <text evidence="11">The sequence shown here is derived from an EMBL/GenBank/DDBJ whole genome shotgun (WGS) entry which is preliminary data.</text>
</comment>
<dbReference type="GO" id="GO:0004582">
    <property type="term" value="F:dolichyl-phosphate beta-D-mannosyltransferase activity"/>
    <property type="evidence" value="ECO:0007669"/>
    <property type="project" value="InterPro"/>
</dbReference>
<keyword evidence="6 8" id="KW-1133">Transmembrane helix</keyword>
<sequence>MKVVIVIPTYNEEGNIGRLLDLLALELLKINGHEFNVLVVDGNSTDQTREIVNEKSAQYSFTHLLKEEGKEGLGSAYVKGFDYAIKNLGAEVLIEMDADFQHDPKDISRLISEIDNGFDCVIGSRFVKGGSIPKEWAFYRKFLSFGGSIFTKIVLGLYDIHDFTSGFRATKVKGFIDKIDFSQALSKGFAYKINLLFKLHKLGAKIKEIPINFGLRDRGNSKMEESNFLDSLKVVLLLRYKESQSFFKFLAVGFAGLGTDFLIFNLIRLTPVGSKYASIISGFIAMVVTFLLNNSWSFSDRKIVSLATKLKKFVLFSIFSCVPITFRSWLISFSAHKISDTFLVVNGAFFVGILIGLIWNFTVYSRIIWKKEKNG</sequence>
<evidence type="ECO:0000313" key="11">
    <source>
        <dbReference type="EMBL" id="OGC57644.1"/>
    </source>
</evidence>
<dbReference type="GO" id="GO:0016020">
    <property type="term" value="C:membrane"/>
    <property type="evidence" value="ECO:0007669"/>
    <property type="project" value="UniProtKB-SubCell"/>
</dbReference>
<evidence type="ECO:0000256" key="1">
    <source>
        <dbReference type="ARBA" id="ARBA00004141"/>
    </source>
</evidence>
<evidence type="ECO:0000259" key="9">
    <source>
        <dbReference type="Pfam" id="PF00535"/>
    </source>
</evidence>
<accession>A0A1F4VKJ0</accession>
<evidence type="ECO:0000256" key="6">
    <source>
        <dbReference type="ARBA" id="ARBA00022989"/>
    </source>
</evidence>
<dbReference type="InterPro" id="IPR007267">
    <property type="entry name" value="GtrA_DPMS_TM"/>
</dbReference>
<dbReference type="PANTHER" id="PTHR43398:SF1">
    <property type="entry name" value="DOLICHOL-PHOSPHATE MANNOSYLTRANSFERASE SUBUNIT 1"/>
    <property type="match status" value="1"/>
</dbReference>
<feature type="transmembrane region" description="Helical" evidence="8">
    <location>
        <begin position="246"/>
        <end position="267"/>
    </location>
</feature>
<gene>
    <name evidence="11" type="ORF">A3H26_02935</name>
</gene>